<feature type="region of interest" description="Disordered" evidence="1">
    <location>
        <begin position="1"/>
        <end position="84"/>
    </location>
</feature>
<reference evidence="2 3" key="1">
    <citation type="submission" date="2016-04" db="EMBL/GenBank/DDBJ databases">
        <title>A degradative enzymes factory behind the ericoid mycorrhizal symbiosis.</title>
        <authorList>
            <consortium name="DOE Joint Genome Institute"/>
            <person name="Martino E."/>
            <person name="Morin E."/>
            <person name="Grelet G."/>
            <person name="Kuo A."/>
            <person name="Kohler A."/>
            <person name="Daghino S."/>
            <person name="Barry K."/>
            <person name="Choi C."/>
            <person name="Cichocki N."/>
            <person name="Clum A."/>
            <person name="Copeland A."/>
            <person name="Hainaut M."/>
            <person name="Haridas S."/>
            <person name="Labutti K."/>
            <person name="Lindquist E."/>
            <person name="Lipzen A."/>
            <person name="Khouja H.-R."/>
            <person name="Murat C."/>
            <person name="Ohm R."/>
            <person name="Olson A."/>
            <person name="Spatafora J."/>
            <person name="Veneault-Fourrey C."/>
            <person name="Henrissat B."/>
            <person name="Grigoriev I."/>
            <person name="Martin F."/>
            <person name="Perotto S."/>
        </authorList>
    </citation>
    <scope>NUCLEOTIDE SEQUENCE [LARGE SCALE GENOMIC DNA]</scope>
    <source>
        <strain evidence="2 3">F</strain>
    </source>
</reference>
<organism evidence="2 3">
    <name type="scientific">Hyaloscypha variabilis (strain UAMH 11265 / GT02V1 / F)</name>
    <name type="common">Meliniomyces variabilis</name>
    <dbReference type="NCBI Taxonomy" id="1149755"/>
    <lineage>
        <taxon>Eukaryota</taxon>
        <taxon>Fungi</taxon>
        <taxon>Dikarya</taxon>
        <taxon>Ascomycota</taxon>
        <taxon>Pezizomycotina</taxon>
        <taxon>Leotiomycetes</taxon>
        <taxon>Helotiales</taxon>
        <taxon>Hyaloscyphaceae</taxon>
        <taxon>Hyaloscypha</taxon>
        <taxon>Hyaloscypha variabilis</taxon>
    </lineage>
</organism>
<feature type="compositionally biased region" description="Acidic residues" evidence="1">
    <location>
        <begin position="1"/>
        <end position="16"/>
    </location>
</feature>
<evidence type="ECO:0000313" key="2">
    <source>
        <dbReference type="EMBL" id="PMD35858.1"/>
    </source>
</evidence>
<dbReference type="Proteomes" id="UP000235786">
    <property type="component" value="Unassembled WGS sequence"/>
</dbReference>
<dbReference type="EMBL" id="KZ613951">
    <property type="protein sequence ID" value="PMD35858.1"/>
    <property type="molecule type" value="Genomic_DNA"/>
</dbReference>
<proteinExistence type="predicted"/>
<feature type="compositionally biased region" description="Acidic residues" evidence="1">
    <location>
        <begin position="25"/>
        <end position="84"/>
    </location>
</feature>
<gene>
    <name evidence="2" type="ORF">L207DRAFT_434397</name>
</gene>
<dbReference type="OrthoDB" id="5286775at2759"/>
<dbReference type="AlphaFoldDB" id="A0A2J6RBG7"/>
<keyword evidence="3" id="KW-1185">Reference proteome</keyword>
<sequence length="355" mass="40324">MISEEEASEGEADFDAVTDQSLELGSEEDVIEEDGSEAEEEGSVIEVDGSEVENEEASEGADQDSDVEAVKEEEEIEEEEIDEEAVAQAKVEEYLARQAELVLIREEVEKVKAAGDWHPDEIFLFERISMRSYEEVISSDWRIDLPTLPDILFTKDPQKIFIKNNCNSSYSGVKALQRLLALGYRVRDLRCNEHPQFERLIIRELKSYIRWAEYDGDYVKRRFIPVLSLVAAKRGQSTDSLSNSITKQMMFLASKHRENLALSSGQNGAAVKYRRQPPLLYGIIVARSIVIFVTLDSANPEAKVRHLTHFDFTDYGTVVWNGFAVAYIITMAKDYIISIRDDLEIDDTPYEDPDA</sequence>
<evidence type="ECO:0000313" key="3">
    <source>
        <dbReference type="Proteomes" id="UP000235786"/>
    </source>
</evidence>
<protein>
    <submittedName>
        <fullName evidence="2">Uncharacterized protein</fullName>
    </submittedName>
</protein>
<evidence type="ECO:0000256" key="1">
    <source>
        <dbReference type="SAM" id="MobiDB-lite"/>
    </source>
</evidence>
<name>A0A2J6RBG7_HYAVF</name>
<accession>A0A2J6RBG7</accession>